<dbReference type="EMBL" id="CM055758">
    <property type="protein sequence ID" value="KAJ7988099.1"/>
    <property type="molecule type" value="Genomic_DNA"/>
</dbReference>
<comment type="caution">
    <text evidence="1">The sequence shown here is derived from an EMBL/GenBank/DDBJ whole genome shotgun (WGS) entry which is preliminary data.</text>
</comment>
<protein>
    <submittedName>
        <fullName evidence="1">Uncharacterized protein</fullName>
    </submittedName>
</protein>
<name>A0ACC2F9U2_DALPE</name>
<evidence type="ECO:0000313" key="1">
    <source>
        <dbReference type="EMBL" id="KAJ7988099.1"/>
    </source>
</evidence>
<proteinExistence type="predicted"/>
<reference evidence="1" key="1">
    <citation type="submission" date="2021-05" db="EMBL/GenBank/DDBJ databases">
        <authorList>
            <person name="Pan Q."/>
            <person name="Jouanno E."/>
            <person name="Zahm M."/>
            <person name="Klopp C."/>
            <person name="Cabau C."/>
            <person name="Louis A."/>
            <person name="Berthelot C."/>
            <person name="Parey E."/>
            <person name="Roest Crollius H."/>
            <person name="Montfort J."/>
            <person name="Robinson-Rechavi M."/>
            <person name="Bouchez O."/>
            <person name="Lampietro C."/>
            <person name="Lopez Roques C."/>
            <person name="Donnadieu C."/>
            <person name="Postlethwait J."/>
            <person name="Bobe J."/>
            <person name="Dillon D."/>
            <person name="Chandos A."/>
            <person name="von Hippel F."/>
            <person name="Guiguen Y."/>
        </authorList>
    </citation>
    <scope>NUCLEOTIDE SEQUENCE</scope>
    <source>
        <strain evidence="1">YG-Jan2019</strain>
    </source>
</reference>
<keyword evidence="2" id="KW-1185">Reference proteome</keyword>
<evidence type="ECO:0000313" key="2">
    <source>
        <dbReference type="Proteomes" id="UP001157502"/>
    </source>
</evidence>
<dbReference type="Proteomes" id="UP001157502">
    <property type="component" value="Chromosome 31"/>
</dbReference>
<organism evidence="1 2">
    <name type="scientific">Dallia pectoralis</name>
    <name type="common">Alaska blackfish</name>
    <dbReference type="NCBI Taxonomy" id="75939"/>
    <lineage>
        <taxon>Eukaryota</taxon>
        <taxon>Metazoa</taxon>
        <taxon>Chordata</taxon>
        <taxon>Craniata</taxon>
        <taxon>Vertebrata</taxon>
        <taxon>Euteleostomi</taxon>
        <taxon>Actinopterygii</taxon>
        <taxon>Neopterygii</taxon>
        <taxon>Teleostei</taxon>
        <taxon>Protacanthopterygii</taxon>
        <taxon>Esociformes</taxon>
        <taxon>Umbridae</taxon>
        <taxon>Dallia</taxon>
    </lineage>
</organism>
<accession>A0ACC2F9U2</accession>
<gene>
    <name evidence="1" type="ORF">DPEC_G00320110</name>
</gene>
<sequence>MSVHSTAPERSSSATPEAAILARKGKEPCQTRAVKEAIQWPARMSEASQQSRRRGSPRTGRHKDGQREGAGALAKARRWLGTPFRQVQLAATRPSLFPARQGKRTHTFRPKTHTGTVPLWNKHCPGGGG</sequence>